<gene>
    <name evidence="2" type="ORF">G2W53_021561</name>
</gene>
<keyword evidence="3" id="KW-1185">Reference proteome</keyword>
<reference evidence="2" key="1">
    <citation type="submission" date="2020-09" db="EMBL/GenBank/DDBJ databases">
        <title>Genome-Enabled Discovery of Anthraquinone Biosynthesis in Senna tora.</title>
        <authorList>
            <person name="Kang S.-H."/>
            <person name="Pandey R.P."/>
            <person name="Lee C.-M."/>
            <person name="Sim J.-S."/>
            <person name="Jeong J.-T."/>
            <person name="Choi B.-S."/>
            <person name="Jung M."/>
            <person name="Ginzburg D."/>
            <person name="Zhao K."/>
            <person name="Won S.Y."/>
            <person name="Oh T.-J."/>
            <person name="Yu Y."/>
            <person name="Kim N.-H."/>
            <person name="Lee O.R."/>
            <person name="Lee T.-H."/>
            <person name="Bashyal P."/>
            <person name="Kim T.-S."/>
            <person name="Lee W.-H."/>
            <person name="Kawkins C."/>
            <person name="Kim C.-K."/>
            <person name="Kim J.S."/>
            <person name="Ahn B.O."/>
            <person name="Rhee S.Y."/>
            <person name="Sohng J.K."/>
        </authorList>
    </citation>
    <scope>NUCLEOTIDE SEQUENCE</scope>
    <source>
        <tissue evidence="2">Leaf</tissue>
    </source>
</reference>
<feature type="transmembrane region" description="Helical" evidence="1">
    <location>
        <begin position="252"/>
        <end position="278"/>
    </location>
</feature>
<accession>A0A834WHZ8</accession>
<evidence type="ECO:0000313" key="3">
    <source>
        <dbReference type="Proteomes" id="UP000634136"/>
    </source>
</evidence>
<dbReference type="EMBL" id="JAAIUW010000007">
    <property type="protein sequence ID" value="KAF7823417.1"/>
    <property type="molecule type" value="Genomic_DNA"/>
</dbReference>
<evidence type="ECO:0000313" key="2">
    <source>
        <dbReference type="EMBL" id="KAF7823417.1"/>
    </source>
</evidence>
<organism evidence="2 3">
    <name type="scientific">Senna tora</name>
    <dbReference type="NCBI Taxonomy" id="362788"/>
    <lineage>
        <taxon>Eukaryota</taxon>
        <taxon>Viridiplantae</taxon>
        <taxon>Streptophyta</taxon>
        <taxon>Embryophyta</taxon>
        <taxon>Tracheophyta</taxon>
        <taxon>Spermatophyta</taxon>
        <taxon>Magnoliopsida</taxon>
        <taxon>eudicotyledons</taxon>
        <taxon>Gunneridae</taxon>
        <taxon>Pentapetalae</taxon>
        <taxon>rosids</taxon>
        <taxon>fabids</taxon>
        <taxon>Fabales</taxon>
        <taxon>Fabaceae</taxon>
        <taxon>Caesalpinioideae</taxon>
        <taxon>Cassia clade</taxon>
        <taxon>Senna</taxon>
    </lineage>
</organism>
<sequence length="334" mass="37593">MLPLQQRKRYRRHNTTNHPNPTILLFQCHPARSRVIILLIPTRPLRRIPLLRPLRRRRRRRRRRLRHEEIPRQQHLIHLVHRQLLVGIHIPADRRVHHPRRHVHRAPGARDVQGEPIGVVPGLRPDGVAEGVETGEGDEGGYDVELDELVLLLVGEGVEEAGLEGGEGVVGGGEEGEAVVGVGELGVDLGGNLGRLEEADEGGEPAGFGFVPLVRPFAIPLLSLRCAFFASSRDSVLEDTTINALSLFTFPFALMGLLLFLCLFWFFSTTSFLFFFFFIFKSSFLGFLALIAVFELLPLLILFSAFDFWEEAMASHWEIGIPKTIPLFREGFAI</sequence>
<keyword evidence="1" id="KW-1133">Transmembrane helix</keyword>
<proteinExistence type="predicted"/>
<keyword evidence="1" id="KW-0812">Transmembrane</keyword>
<comment type="caution">
    <text evidence="2">The sequence shown here is derived from an EMBL/GenBank/DDBJ whole genome shotgun (WGS) entry which is preliminary data.</text>
</comment>
<name>A0A834WHZ8_9FABA</name>
<keyword evidence="1" id="KW-0472">Membrane</keyword>
<dbReference type="Proteomes" id="UP000634136">
    <property type="component" value="Unassembled WGS sequence"/>
</dbReference>
<feature type="transmembrane region" description="Helical" evidence="1">
    <location>
        <begin position="284"/>
        <end position="306"/>
    </location>
</feature>
<dbReference type="AlphaFoldDB" id="A0A834WHZ8"/>
<protein>
    <submittedName>
        <fullName evidence="2">Uncharacterized protein</fullName>
    </submittedName>
</protein>
<evidence type="ECO:0000256" key="1">
    <source>
        <dbReference type="SAM" id="Phobius"/>
    </source>
</evidence>